<proteinExistence type="predicted"/>
<sequence length="1112" mass="117771">MGDVAALAVGLHLNAANFKSQLMSAYGDADNQSRRFNRNAQADAKKTEDAYRRVSESLTGLAGRLAGFAGAGLSLGAIINTTRQYSQSLSDLQAITGATSAQMKLYDQAAQEMGRTTEYSASQAAEAIKLMASAKPELLSTSEGLSAATKSALTLAQAAGTTLPDATRTLALSLNQFGAGAEQADRYINVLAAGAKFGSSEIVDTAAAIKNGGVAAAQAGVGFEQLNAAIQVLAAREIKGGEAGTALRNVILNLEKGADKSLKPSVVGLSRALANLAGKNLSTAQAVKLFGVENITAASILVDNRSKLDELTTALTGTQTAHEQAAIRVNNLNGDLMGLTSAFEGLILKVGQSGDGPLRSGVQTITEALNGLADNFNTVANVALYTLIPVLSTKLTSGVRESVVAWRENQTAVKAAAQAQADIARKTLESTSAILAQNNAEFGHYREMEKKAKLYGLNVSYQSDFNRLIRQETEQTLLATQAKYQLNIANKQLSISARAASVAIGLAKGALALVGGPFGAAMLAGSALLYFHQQANDARQSAINLKDAVVETTAALMQLSDKQLAVKEIDYRDKLDSQLEEQRKLQDVLKYMNKQIDQSNKQGWIGDVFGNKREMDDARKRAEENLESVNKGIQKTRDNLVNVGKAKFLVKNGIADYANQLASDIKTITASTKSEIGQDTPSTPWKGQDGDGGKGQKAKANQYEQLRREIEAVHASSLGRINQQEQESARKLLEAARADGASEADIQKTLLLNAENYQKQRLELAEQYAPARATLTKEREASQELKSLLDARLLDEKEYQTARITLAQSTARELLQAQAAAMSAPLIDIAGTVDPLAELRNQLAERQSLLQAFYQNDVINKEQYELLKQKADKDSAVAQYQTAVELYKSQGNLNSLAIGLMETTQERTSNMLTGMLNGTQTLRDGMIGLFSSLTQSVIKNLVDMAAQALITNTILKSIMGIGGSLLGGAATASTGTAISSFGSSFSFNAKGGVYDSPSLSAYSNGIYDSPTLFAFAKGAGVFGEAGPEAIMPLAKTPDGTLGVRALGDPGSSGGGMNGGIAYSPVYHIAIQNDGQNGEIGPQASQMLVKMIDTRVMSILRTQGRDGGMLAGG</sequence>
<keyword evidence="2" id="KW-0175">Coiled coil</keyword>
<dbReference type="AlphaFoldDB" id="A0A5U7LW68"/>
<feature type="compositionally biased region" description="Polar residues" evidence="3">
    <location>
        <begin position="672"/>
        <end position="685"/>
    </location>
</feature>
<comment type="caution">
    <text evidence="5">The sequence shown here is derived from an EMBL/GenBank/DDBJ whole genome shotgun (WGS) entry which is preliminary data.</text>
</comment>
<accession>A0A5U7LW68</accession>
<dbReference type="PANTHER" id="PTHR37813:SF1">
    <property type="entry name" value="FELS-2 PROPHAGE PROTEIN"/>
    <property type="match status" value="1"/>
</dbReference>
<evidence type="ECO:0000259" key="4">
    <source>
        <dbReference type="Pfam" id="PF10145"/>
    </source>
</evidence>
<dbReference type="Pfam" id="PF10145">
    <property type="entry name" value="PhageMin_Tail"/>
    <property type="match status" value="1"/>
</dbReference>
<evidence type="ECO:0000256" key="1">
    <source>
        <dbReference type="ARBA" id="ARBA00022612"/>
    </source>
</evidence>
<evidence type="ECO:0000256" key="2">
    <source>
        <dbReference type="SAM" id="Coils"/>
    </source>
</evidence>
<evidence type="ECO:0000256" key="3">
    <source>
        <dbReference type="SAM" id="MobiDB-lite"/>
    </source>
</evidence>
<dbReference type="NCBIfam" id="TIGR01760">
    <property type="entry name" value="tape_meas_TP901"/>
    <property type="match status" value="1"/>
</dbReference>
<protein>
    <submittedName>
        <fullName evidence="5">Phage tail tape measure protein</fullName>
    </submittedName>
</protein>
<feature type="domain" description="Phage tail tape measure protein" evidence="4">
    <location>
        <begin position="108"/>
        <end position="291"/>
    </location>
</feature>
<organism evidence="5">
    <name type="scientific">Salmonella enterica</name>
    <name type="common">Salmonella choleraesuis</name>
    <dbReference type="NCBI Taxonomy" id="28901"/>
    <lineage>
        <taxon>Bacteria</taxon>
        <taxon>Pseudomonadati</taxon>
        <taxon>Pseudomonadota</taxon>
        <taxon>Gammaproteobacteria</taxon>
        <taxon>Enterobacterales</taxon>
        <taxon>Enterobacteriaceae</taxon>
        <taxon>Salmonella</taxon>
    </lineage>
</organism>
<gene>
    <name evidence="5" type="ORF">BVJ40_17985</name>
</gene>
<name>A0A5U7LW68_SALER</name>
<reference evidence="5" key="1">
    <citation type="submission" date="2018-07" db="EMBL/GenBank/DDBJ databases">
        <authorList>
            <consortium name="PulseNet: The National Subtyping Network for Foodborne Disease Surveillance"/>
            <person name="Tarr C.L."/>
            <person name="Trees E."/>
            <person name="Katz L.S."/>
            <person name="Carleton-Romer H.A."/>
            <person name="Stroika S."/>
            <person name="Kucerova Z."/>
            <person name="Roache K.F."/>
            <person name="Sabol A.L."/>
            <person name="Besser J."/>
            <person name="Gerner-Smidt P."/>
        </authorList>
    </citation>
    <scope>NUCLEOTIDE SEQUENCE</scope>
    <source>
        <strain evidence="5">PNUSAS006765</strain>
    </source>
</reference>
<evidence type="ECO:0000313" key="5">
    <source>
        <dbReference type="EMBL" id="EBR4143177.1"/>
    </source>
</evidence>
<dbReference type="PANTHER" id="PTHR37813">
    <property type="entry name" value="FELS-2 PROPHAGE PROTEIN"/>
    <property type="match status" value="1"/>
</dbReference>
<keyword evidence="1" id="KW-1188">Viral release from host cell</keyword>
<dbReference type="InterPro" id="IPR010090">
    <property type="entry name" value="Phage_tape_meas"/>
</dbReference>
<feature type="region of interest" description="Disordered" evidence="3">
    <location>
        <begin position="672"/>
        <end position="697"/>
    </location>
</feature>
<dbReference type="EMBL" id="AAGSEK010000041">
    <property type="protein sequence ID" value="EBR4143177.1"/>
    <property type="molecule type" value="Genomic_DNA"/>
</dbReference>
<feature type="coiled-coil region" evidence="2">
    <location>
        <begin position="612"/>
        <end position="639"/>
    </location>
</feature>